<organism evidence="9 10">
    <name type="scientific">Takifugu bimaculatus</name>
    <dbReference type="NCBI Taxonomy" id="433685"/>
    <lineage>
        <taxon>Eukaryota</taxon>
        <taxon>Metazoa</taxon>
        <taxon>Chordata</taxon>
        <taxon>Craniata</taxon>
        <taxon>Vertebrata</taxon>
        <taxon>Euteleostomi</taxon>
        <taxon>Actinopterygii</taxon>
        <taxon>Neopterygii</taxon>
        <taxon>Teleostei</taxon>
        <taxon>Neoteleostei</taxon>
        <taxon>Acanthomorphata</taxon>
        <taxon>Eupercaria</taxon>
        <taxon>Tetraodontiformes</taxon>
        <taxon>Tetradontoidea</taxon>
        <taxon>Tetraodontidae</taxon>
        <taxon>Takifugu</taxon>
    </lineage>
</organism>
<dbReference type="InterPro" id="IPR013783">
    <property type="entry name" value="Ig-like_fold"/>
</dbReference>
<dbReference type="InterPro" id="IPR037256">
    <property type="entry name" value="ASC_dom_sf"/>
</dbReference>
<evidence type="ECO:0000256" key="3">
    <source>
        <dbReference type="ARBA" id="ARBA00022553"/>
    </source>
</evidence>
<feature type="region of interest" description="Disordered" evidence="7">
    <location>
        <begin position="1"/>
        <end position="48"/>
    </location>
</feature>
<reference evidence="9 10" key="1">
    <citation type="submission" date="2019-04" db="EMBL/GenBank/DDBJ databases">
        <title>The sequence and de novo assembly of Takifugu bimaculatus genome using PacBio and Hi-C technologies.</title>
        <authorList>
            <person name="Xu P."/>
            <person name="Liu B."/>
            <person name="Zhou Z."/>
        </authorList>
    </citation>
    <scope>NUCLEOTIDE SEQUENCE [LARGE SCALE GENOMIC DNA]</scope>
    <source>
        <strain evidence="9">TB-2018</strain>
        <tissue evidence="9">Muscle</tissue>
    </source>
</reference>
<evidence type="ECO:0000256" key="6">
    <source>
        <dbReference type="ARBA" id="ARBA00025180"/>
    </source>
</evidence>
<name>A0A4Z2BFN4_9TELE</name>
<dbReference type="EMBL" id="SWLE01000017">
    <property type="protein sequence ID" value="TNM89970.1"/>
    <property type="molecule type" value="Genomic_DNA"/>
</dbReference>
<keyword evidence="3" id="KW-0597">Phosphoprotein</keyword>
<dbReference type="Gene3D" id="6.20.250.60">
    <property type="match status" value="1"/>
</dbReference>
<evidence type="ECO:0000313" key="9">
    <source>
        <dbReference type="EMBL" id="TNM89970.1"/>
    </source>
</evidence>
<dbReference type="InterPro" id="IPR032640">
    <property type="entry name" value="AMPK1_CBM"/>
</dbReference>
<comment type="caution">
    <text evidence="9">The sequence shown here is derived from an EMBL/GenBank/DDBJ whole genome shotgun (WGS) entry which is preliminary data.</text>
</comment>
<dbReference type="CDD" id="cd02859">
    <property type="entry name" value="E_set_AMPKbeta_like_N"/>
    <property type="match status" value="1"/>
</dbReference>
<dbReference type="SMART" id="SM01010">
    <property type="entry name" value="AMPKBI"/>
    <property type="match status" value="1"/>
</dbReference>
<keyword evidence="4" id="KW-0276">Fatty acid metabolism</keyword>
<dbReference type="AlphaFoldDB" id="A0A4Z2BFN4"/>
<dbReference type="GO" id="GO:0007399">
    <property type="term" value="P:nervous system development"/>
    <property type="evidence" value="ECO:0007669"/>
    <property type="project" value="UniProtKB-ARBA"/>
</dbReference>
<keyword evidence="5" id="KW-0443">Lipid metabolism</keyword>
<dbReference type="Proteomes" id="UP000516260">
    <property type="component" value="Chromosome 4"/>
</dbReference>
<evidence type="ECO:0000256" key="1">
    <source>
        <dbReference type="ARBA" id="ARBA00010926"/>
    </source>
</evidence>
<keyword evidence="2" id="KW-0444">Lipid biosynthesis</keyword>
<protein>
    <recommendedName>
        <fullName evidence="8">Association with the SNF1 complex (ASC) domain-containing protein</fullName>
    </recommendedName>
</protein>
<evidence type="ECO:0000256" key="7">
    <source>
        <dbReference type="SAM" id="MobiDB-lite"/>
    </source>
</evidence>
<evidence type="ECO:0000256" key="2">
    <source>
        <dbReference type="ARBA" id="ARBA00022516"/>
    </source>
</evidence>
<comment type="similarity">
    <text evidence="1">Belongs to the 5'-AMP-activated protein kinase beta subunit family.</text>
</comment>
<dbReference type="InterPro" id="IPR014756">
    <property type="entry name" value="Ig_E-set"/>
</dbReference>
<dbReference type="SUPFAM" id="SSF81296">
    <property type="entry name" value="E set domains"/>
    <property type="match status" value="1"/>
</dbReference>
<dbReference type="GO" id="GO:0019901">
    <property type="term" value="F:protein kinase binding"/>
    <property type="evidence" value="ECO:0007669"/>
    <property type="project" value="TreeGrafter"/>
</dbReference>
<evidence type="ECO:0000259" key="8">
    <source>
        <dbReference type="SMART" id="SM01010"/>
    </source>
</evidence>
<dbReference type="PANTHER" id="PTHR10343">
    <property type="entry name" value="5'-AMP-ACTIVATED PROTEIN KINASE , BETA SUBUNIT"/>
    <property type="match status" value="1"/>
</dbReference>
<feature type="domain" description="Association with the SNF1 complex (ASC)" evidence="8">
    <location>
        <begin position="174"/>
        <end position="264"/>
    </location>
</feature>
<keyword evidence="10" id="KW-1185">Reference proteome</keyword>
<dbReference type="Pfam" id="PF04739">
    <property type="entry name" value="AMPKBI"/>
    <property type="match status" value="1"/>
</dbReference>
<gene>
    <name evidence="9" type="ORF">fugu_004204</name>
</gene>
<dbReference type="SUPFAM" id="SSF160219">
    <property type="entry name" value="AMPKBI-like"/>
    <property type="match status" value="1"/>
</dbReference>
<dbReference type="GO" id="GO:0005737">
    <property type="term" value="C:cytoplasm"/>
    <property type="evidence" value="ECO:0007669"/>
    <property type="project" value="TreeGrafter"/>
</dbReference>
<feature type="compositionally biased region" description="Polar residues" evidence="7">
    <location>
        <begin position="1"/>
        <end position="12"/>
    </location>
</feature>
<evidence type="ECO:0000256" key="4">
    <source>
        <dbReference type="ARBA" id="ARBA00022832"/>
    </source>
</evidence>
<accession>A0A4Z2BFN4</accession>
<sequence>MGNSSSDRSSGGQADRYRDGQPGGKEARAKILLDTTEDGDPDTKAPQEIQEFLAWQQDLESESKSPNSQARPTVFRWSGPAKEVFVSGSFNNWATKIPLNRSQNNFVAIVDLPEGDHQYKFSVDGHWMLDPNGAVTTSKTGVVNNTIQVKRTDFEVFDALRIDSEDSADFADLSSSPPGPYQQDAYLIRPEDKLKHPPVLPPHLLQVLLNKDTGISCDPTLLPEPNHVMLNHLYALSIKDGVMVLSATHRYKKKYVTTLLYKPI</sequence>
<dbReference type="GO" id="GO:0006631">
    <property type="term" value="P:fatty acid metabolic process"/>
    <property type="evidence" value="ECO:0007669"/>
    <property type="project" value="UniProtKB-KW"/>
</dbReference>
<dbReference type="PANTHER" id="PTHR10343:SF93">
    <property type="entry name" value="PROTEIN KINASE, AMP-ACTIVATED, BETA 1 NON-CATALYTIC SUBUNIT, B"/>
    <property type="match status" value="1"/>
</dbReference>
<dbReference type="FunFam" id="2.60.40.10:FF:000139">
    <property type="entry name" value="Protein kinase AMP-activated non-catalytic subunit beta 1"/>
    <property type="match status" value="1"/>
</dbReference>
<dbReference type="GO" id="GO:0031588">
    <property type="term" value="C:nucleotide-activated protein kinase complex"/>
    <property type="evidence" value="ECO:0007669"/>
    <property type="project" value="TreeGrafter"/>
</dbReference>
<dbReference type="Gene3D" id="2.60.40.10">
    <property type="entry name" value="Immunoglobulins"/>
    <property type="match status" value="1"/>
</dbReference>
<evidence type="ECO:0000256" key="5">
    <source>
        <dbReference type="ARBA" id="ARBA00023098"/>
    </source>
</evidence>
<dbReference type="GO" id="GO:0005634">
    <property type="term" value="C:nucleus"/>
    <property type="evidence" value="ECO:0007669"/>
    <property type="project" value="TreeGrafter"/>
</dbReference>
<dbReference type="Pfam" id="PF16561">
    <property type="entry name" value="AMPK1_CBM"/>
    <property type="match status" value="1"/>
</dbReference>
<dbReference type="InterPro" id="IPR006828">
    <property type="entry name" value="ASC_dom"/>
</dbReference>
<evidence type="ECO:0000313" key="10">
    <source>
        <dbReference type="Proteomes" id="UP000516260"/>
    </source>
</evidence>
<dbReference type="GO" id="GO:0007165">
    <property type="term" value="P:signal transduction"/>
    <property type="evidence" value="ECO:0007669"/>
    <property type="project" value="TreeGrafter"/>
</dbReference>
<feature type="compositionally biased region" description="Basic and acidic residues" evidence="7">
    <location>
        <begin position="15"/>
        <end position="31"/>
    </location>
</feature>
<comment type="function">
    <text evidence="6">Non-catalytic subunit of AMP-activated protein kinase (AMPK), an energy sensor protein kinase that plays a key role in regulating cellular energy metabolism. In response to reduction of intracellular ATP levels, AMPK activates energy-producing pathways and inhibits energy-consuming processes: inhibits protein, carbohydrate and lipid biosynthesis, as well as cell growth and proliferation. AMPK acts via direct phosphorylation of metabolic enzymes, and by longer-term effects via phosphorylation of transcription regulators. Also acts as a regulator of cellular polarity by remodeling the actin cytoskeleton; probably by indirectly activating myosin. Beta non-catalytic subunit acts as a scaffold on which the AMPK complex assembles, via its C-terminus that bridges alpha (PRKAA1 or PRKAA2) and gamma subunits (PRKAG1, PRKAG2 or PRKAG3).</text>
</comment>
<dbReference type="InterPro" id="IPR050827">
    <property type="entry name" value="CRP1_MDG1_kinase"/>
</dbReference>
<proteinExistence type="inferred from homology"/>